<dbReference type="SMART" id="SM00849">
    <property type="entry name" value="Lactamase_B"/>
    <property type="match status" value="1"/>
</dbReference>
<organism evidence="8 9">
    <name type="scientific">Aeromicrobium phragmitis</name>
    <dbReference type="NCBI Taxonomy" id="2478914"/>
    <lineage>
        <taxon>Bacteria</taxon>
        <taxon>Bacillati</taxon>
        <taxon>Actinomycetota</taxon>
        <taxon>Actinomycetes</taxon>
        <taxon>Propionibacteriales</taxon>
        <taxon>Nocardioidaceae</taxon>
        <taxon>Aeromicrobium</taxon>
    </lineage>
</organism>
<feature type="transmembrane region" description="Helical" evidence="6">
    <location>
        <begin position="363"/>
        <end position="385"/>
    </location>
</feature>
<evidence type="ECO:0000256" key="6">
    <source>
        <dbReference type="SAM" id="Phobius"/>
    </source>
</evidence>
<evidence type="ECO:0000313" key="8">
    <source>
        <dbReference type="EMBL" id="RLV56606.1"/>
    </source>
</evidence>
<keyword evidence="5 6" id="KW-0472">Membrane</keyword>
<proteinExistence type="predicted"/>
<name>A0A3L8PMI0_9ACTN</name>
<dbReference type="CDD" id="cd07731">
    <property type="entry name" value="ComA-like_MBL-fold"/>
    <property type="match status" value="1"/>
</dbReference>
<feature type="transmembrane region" description="Helical" evidence="6">
    <location>
        <begin position="391"/>
        <end position="420"/>
    </location>
</feature>
<dbReference type="NCBIfam" id="TIGR00360">
    <property type="entry name" value="ComEC_N-term"/>
    <property type="match status" value="1"/>
</dbReference>
<feature type="domain" description="Metallo-beta-lactamase" evidence="7">
    <location>
        <begin position="517"/>
        <end position="700"/>
    </location>
</feature>
<dbReference type="RefSeq" id="WP_121793611.1">
    <property type="nucleotide sequence ID" value="NZ_RDBF01000003.1"/>
</dbReference>
<feature type="transmembrane region" description="Helical" evidence="6">
    <location>
        <begin position="335"/>
        <end position="356"/>
    </location>
</feature>
<dbReference type="InterPro" id="IPR004477">
    <property type="entry name" value="ComEC_N"/>
</dbReference>
<evidence type="ECO:0000259" key="7">
    <source>
        <dbReference type="SMART" id="SM00849"/>
    </source>
</evidence>
<dbReference type="OrthoDB" id="7177610at2"/>
<dbReference type="GO" id="GO:0005886">
    <property type="term" value="C:plasma membrane"/>
    <property type="evidence" value="ECO:0007669"/>
    <property type="project" value="UniProtKB-SubCell"/>
</dbReference>
<dbReference type="SUPFAM" id="SSF56281">
    <property type="entry name" value="Metallo-hydrolase/oxidoreductase"/>
    <property type="match status" value="1"/>
</dbReference>
<dbReference type="Gene3D" id="3.60.15.10">
    <property type="entry name" value="Ribonuclease Z/Hydroxyacylglutathione hydrolase-like"/>
    <property type="match status" value="1"/>
</dbReference>
<dbReference type="Proteomes" id="UP000282515">
    <property type="component" value="Unassembled WGS sequence"/>
</dbReference>
<dbReference type="AlphaFoldDB" id="A0A3L8PMI0"/>
<keyword evidence="3 6" id="KW-0812">Transmembrane</keyword>
<dbReference type="InterPro" id="IPR052159">
    <property type="entry name" value="Competence_DNA_uptake"/>
</dbReference>
<evidence type="ECO:0000256" key="4">
    <source>
        <dbReference type="ARBA" id="ARBA00022989"/>
    </source>
</evidence>
<keyword evidence="4 6" id="KW-1133">Transmembrane helix</keyword>
<feature type="transmembrane region" description="Helical" evidence="6">
    <location>
        <begin position="238"/>
        <end position="260"/>
    </location>
</feature>
<evidence type="ECO:0000256" key="5">
    <source>
        <dbReference type="ARBA" id="ARBA00023136"/>
    </source>
</evidence>
<comment type="caution">
    <text evidence="8">The sequence shown here is derived from an EMBL/GenBank/DDBJ whole genome shotgun (WGS) entry which is preliminary data.</text>
</comment>
<dbReference type="EMBL" id="RDBF01000003">
    <property type="protein sequence ID" value="RLV56606.1"/>
    <property type="molecule type" value="Genomic_DNA"/>
</dbReference>
<accession>A0A3L8PMI0</accession>
<dbReference type="PANTHER" id="PTHR30619">
    <property type="entry name" value="DNA INTERNALIZATION/COMPETENCE PROTEIN COMEC/REC2"/>
    <property type="match status" value="1"/>
</dbReference>
<dbReference type="InterPro" id="IPR001279">
    <property type="entry name" value="Metallo-B-lactamas"/>
</dbReference>
<sequence length="744" mass="77630">MSAAAAISGARLGHDLRVVPAALAAWAGAAWSVAHAARAPMLLAAAVLIVAALVHRRPVIAFPLLVLALICLGAALRLAVVDVDPLRSWAKEGRHVTAHVEVREDARTFGELGQAAAVVPVLVREAQSSAGAVRTRARATAFVRTEPTELVVGRRVVMEGRLAPAERSDEVATISVTRISPVRDGPWWWEASERVRQGIRAAVAHHDGPAAGLVPALVSGDVSGVDDALRDDFQRAGLTHLTAVSGSNLTIVLGAVLLLVRRTRRSGVVLAAALVAIVVFVLVARPEPSVQRAAIMGTVAVVAMGRGTRDGLRALAWAVIAVLLLDPWMSREAGFILSVCATSGIVVLGPPFTLGLERWMPSWVAMAIAVPLSAHLACIPTIAAISGEVSLVAVVANVVAAPAVAPATVLGLLGGLLALVIEPLARVCGSLAVAAASVIVAAGRHSASFDGAAVAWARPWWVLALLMPFVVAVILAVARRPLIAAGLTVGLLLGILRPPQTGWPPEHAVVIACDVGQGDASVVPTAPGEALVVDVGMEPGPIDRCLRRLGIHRIRVLVFSHADADHVAGWRGAIRGRTVDRVLVGPSGGPEIPGVPRATTAPGDVIRLGDVTLETLWPALSDDVAPAERNDVSLLQRVTVHGVRVLFTGDLGEEAQRRAMRTTDITADVLKVAHHGSADQSAEFVARTGARVATVSAGADNDYGHPTATALRLLRDHGIRWWRTDLHGDVAVVRDGDDLRAVTP</sequence>
<protein>
    <submittedName>
        <fullName evidence="8">MBL fold metallo-hydrolase</fullName>
    </submittedName>
</protein>
<feature type="transmembrane region" description="Helical" evidence="6">
    <location>
        <begin position="36"/>
        <end position="54"/>
    </location>
</feature>
<dbReference type="PANTHER" id="PTHR30619:SF1">
    <property type="entry name" value="RECOMBINATION PROTEIN 2"/>
    <property type="match status" value="1"/>
</dbReference>
<feature type="transmembrane region" description="Helical" evidence="6">
    <location>
        <begin position="459"/>
        <end position="478"/>
    </location>
</feature>
<feature type="transmembrane region" description="Helical" evidence="6">
    <location>
        <begin position="267"/>
        <end position="284"/>
    </location>
</feature>
<gene>
    <name evidence="8" type="ORF">D9V41_05920</name>
</gene>
<evidence type="ECO:0000256" key="1">
    <source>
        <dbReference type="ARBA" id="ARBA00004651"/>
    </source>
</evidence>
<evidence type="ECO:0000313" key="9">
    <source>
        <dbReference type="Proteomes" id="UP000282515"/>
    </source>
</evidence>
<evidence type="ECO:0000256" key="2">
    <source>
        <dbReference type="ARBA" id="ARBA00022475"/>
    </source>
</evidence>
<dbReference type="InterPro" id="IPR035681">
    <property type="entry name" value="ComA-like_MBL"/>
</dbReference>
<feature type="transmembrane region" description="Helical" evidence="6">
    <location>
        <begin position="61"/>
        <end position="80"/>
    </location>
</feature>
<keyword evidence="8" id="KW-0378">Hydrolase</keyword>
<dbReference type="Pfam" id="PF00753">
    <property type="entry name" value="Lactamase_B"/>
    <property type="match status" value="1"/>
</dbReference>
<dbReference type="Pfam" id="PF03772">
    <property type="entry name" value="Competence"/>
    <property type="match status" value="1"/>
</dbReference>
<dbReference type="GO" id="GO:0016787">
    <property type="term" value="F:hydrolase activity"/>
    <property type="evidence" value="ECO:0007669"/>
    <property type="project" value="UniProtKB-KW"/>
</dbReference>
<reference evidence="8 9" key="1">
    <citation type="submission" date="2018-10" db="EMBL/GenBank/DDBJ databases">
        <title>Aeromicrobium sp. 9W16Y-2 whole genome shotgun sequence.</title>
        <authorList>
            <person name="Li F."/>
        </authorList>
    </citation>
    <scope>NUCLEOTIDE SEQUENCE [LARGE SCALE GENOMIC DNA]</scope>
    <source>
        <strain evidence="8 9">9W16Y-2</strain>
    </source>
</reference>
<feature type="transmembrane region" description="Helical" evidence="6">
    <location>
        <begin position="427"/>
        <end position="447"/>
    </location>
</feature>
<keyword evidence="2" id="KW-1003">Cell membrane</keyword>
<dbReference type="InterPro" id="IPR036866">
    <property type="entry name" value="RibonucZ/Hydroxyglut_hydro"/>
</dbReference>
<keyword evidence="9" id="KW-1185">Reference proteome</keyword>
<evidence type="ECO:0000256" key="3">
    <source>
        <dbReference type="ARBA" id="ARBA00022692"/>
    </source>
</evidence>
<comment type="subcellular location">
    <subcellularLocation>
        <location evidence="1">Cell membrane</location>
        <topology evidence="1">Multi-pass membrane protein</topology>
    </subcellularLocation>
</comment>